<gene>
    <name evidence="2" type="ORF">SSGG_02236</name>
</gene>
<organism evidence="2 3">
    <name type="scientific">Streptomyces filamentosus NRRL 15998</name>
    <dbReference type="NCBI Taxonomy" id="457431"/>
    <lineage>
        <taxon>Bacteria</taxon>
        <taxon>Bacillati</taxon>
        <taxon>Actinomycetota</taxon>
        <taxon>Actinomycetes</taxon>
        <taxon>Kitasatosporales</taxon>
        <taxon>Streptomycetaceae</taxon>
        <taxon>Streptomyces</taxon>
    </lineage>
</organism>
<dbReference type="EMBL" id="DS999644">
    <property type="protein sequence ID" value="EFE74870.2"/>
    <property type="molecule type" value="Genomic_DNA"/>
</dbReference>
<protein>
    <submittedName>
        <fullName evidence="2">Predicted protein</fullName>
    </submittedName>
</protein>
<evidence type="ECO:0000313" key="2">
    <source>
        <dbReference type="EMBL" id="EFE74870.2"/>
    </source>
</evidence>
<accession>D6AG38</accession>
<dbReference type="Proteomes" id="UP000003986">
    <property type="component" value="Unassembled WGS sequence"/>
</dbReference>
<reference evidence="3" key="1">
    <citation type="submission" date="2008-10" db="EMBL/GenBank/DDBJ databases">
        <authorList>
            <person name="Molnar K."/>
        </authorList>
    </citation>
    <scope>NUCLEOTIDE SEQUENCE [LARGE SCALE GENOMIC DNA]</scope>
    <source>
        <strain evidence="3">NRRL 15998</strain>
    </source>
</reference>
<feature type="region of interest" description="Disordered" evidence="1">
    <location>
        <begin position="36"/>
        <end position="64"/>
    </location>
</feature>
<evidence type="ECO:0000313" key="3">
    <source>
        <dbReference type="Proteomes" id="UP000003986"/>
    </source>
</evidence>
<reference evidence="3" key="2">
    <citation type="submission" date="2008-12" db="EMBL/GenBank/DDBJ databases">
        <title>Annotation of Streptomyces roseosporus strain NRRL 15998.</title>
        <authorList>
            <consortium name="The Broad Institute Genome Sequencing Platform"/>
            <consortium name="Broad Institute Microbial Sequencing Center"/>
            <person name="Fischbach M."/>
            <person name="Ward D."/>
            <person name="Young S."/>
            <person name="Kodira C.D."/>
            <person name="Zeng Q."/>
            <person name="Koehrsen M."/>
            <person name="Godfrey P."/>
            <person name="Alvarado L."/>
            <person name="Berlin A.M."/>
            <person name="Borenstein D."/>
            <person name="Chen Z."/>
            <person name="Engels R."/>
            <person name="Freedman E."/>
            <person name="Gellesch M."/>
            <person name="Goldberg J."/>
            <person name="Griggs A."/>
            <person name="Gujja S."/>
            <person name="Heiman D.I."/>
            <person name="Hepburn T.A."/>
            <person name="Howarth C."/>
            <person name="Jen D."/>
            <person name="Larson L."/>
            <person name="Lewis B."/>
            <person name="Mehta T."/>
            <person name="Park D."/>
            <person name="Pearson M."/>
            <person name="Roberts A."/>
            <person name="Saif S."/>
            <person name="Shea T.D."/>
            <person name="Shenoy N."/>
            <person name="Sisk P."/>
            <person name="Stolte C."/>
            <person name="Sykes S.N."/>
            <person name="Walk T."/>
            <person name="White J."/>
            <person name="Yandava C."/>
            <person name="Straight P."/>
            <person name="Clardy J."/>
            <person name="Hung D."/>
            <person name="Kolter R."/>
            <person name="Mekalanos J."/>
            <person name="Walker S."/>
            <person name="Walsh C.T."/>
            <person name="Wieland B.L.C."/>
            <person name="Ilzarbe M."/>
            <person name="Galagan J."/>
            <person name="Nusbaum C."/>
            <person name="Birren B."/>
        </authorList>
    </citation>
    <scope>NUCLEOTIDE SEQUENCE [LARGE SCALE GENOMIC DNA]</scope>
    <source>
        <strain evidence="3">NRRL 15998</strain>
    </source>
</reference>
<proteinExistence type="predicted"/>
<dbReference type="AlphaFoldDB" id="D6AG38"/>
<sequence length="64" mass="7122">MSPNVPSLLLRMRWELKVPYLSLTVLKLVYTTEWSRPRRSAAGSVESPPPRINDLGGTVFHGGS</sequence>
<name>D6AG38_STRFL</name>
<evidence type="ECO:0000256" key="1">
    <source>
        <dbReference type="SAM" id="MobiDB-lite"/>
    </source>
</evidence>